<keyword evidence="3" id="KW-1185">Reference proteome</keyword>
<evidence type="ECO:0000313" key="2">
    <source>
        <dbReference type="EMBL" id="KAJ4830463.1"/>
    </source>
</evidence>
<feature type="compositionally biased region" description="Polar residues" evidence="1">
    <location>
        <begin position="1"/>
        <end position="13"/>
    </location>
</feature>
<reference evidence="2" key="1">
    <citation type="submission" date="2022-02" db="EMBL/GenBank/DDBJ databases">
        <authorList>
            <person name="Henning P.M."/>
            <person name="McCubbin A.G."/>
            <person name="Shore J.S."/>
        </authorList>
    </citation>
    <scope>NUCLEOTIDE SEQUENCE</scope>
    <source>
        <strain evidence="2">F60SS</strain>
        <tissue evidence="2">Leaves</tissue>
    </source>
</reference>
<feature type="region of interest" description="Disordered" evidence="1">
    <location>
        <begin position="141"/>
        <end position="198"/>
    </location>
</feature>
<feature type="compositionally biased region" description="Pro residues" evidence="1">
    <location>
        <begin position="144"/>
        <end position="160"/>
    </location>
</feature>
<name>A0A9Q0FFD1_9ROSI</name>
<proteinExistence type="predicted"/>
<sequence length="298" mass="32855">MNSPNQEPLNPNNECYPEEQLEESVENHSLLRRDSFNSSSSPPATNHHHTSCASCGCPRTSSSTKRRPIASVPLPSMDEDEHHLHKKPKKLFADPRETNTNSGDNPDSTPPFLRGFTMIPLPMNIQFPGGTSSPILRRCVSDPTRPPVPPLSPESPPPEMMTPLSKTGGPLPPRPPLRRAVSDLSPSRGFSRSSSSKGMVLDDNGSVKFQVLKKIKDCVEEMSLCCNELIKDGEGDKDSEDDAIYASEPKEQNDSRNDNVEAVRVEKTGECMTIQFTCPCGKGYQTLLKEGNCYYKLV</sequence>
<dbReference type="OrthoDB" id="845154at2759"/>
<feature type="compositionally biased region" description="Polar residues" evidence="1">
    <location>
        <begin position="98"/>
        <end position="107"/>
    </location>
</feature>
<evidence type="ECO:0000256" key="1">
    <source>
        <dbReference type="SAM" id="MobiDB-lite"/>
    </source>
</evidence>
<accession>A0A9Q0FFD1</accession>
<feature type="region of interest" description="Disordered" evidence="1">
    <location>
        <begin position="1"/>
        <end position="114"/>
    </location>
</feature>
<gene>
    <name evidence="2" type="ORF">Tsubulata_025387</name>
</gene>
<dbReference type="AlphaFoldDB" id="A0A9Q0FFD1"/>
<protein>
    <submittedName>
        <fullName evidence="2">Uncharacterized protein</fullName>
    </submittedName>
</protein>
<feature type="compositionally biased region" description="Low complexity" evidence="1">
    <location>
        <begin position="178"/>
        <end position="196"/>
    </location>
</feature>
<organism evidence="2 3">
    <name type="scientific">Turnera subulata</name>
    <dbReference type="NCBI Taxonomy" id="218843"/>
    <lineage>
        <taxon>Eukaryota</taxon>
        <taxon>Viridiplantae</taxon>
        <taxon>Streptophyta</taxon>
        <taxon>Embryophyta</taxon>
        <taxon>Tracheophyta</taxon>
        <taxon>Spermatophyta</taxon>
        <taxon>Magnoliopsida</taxon>
        <taxon>eudicotyledons</taxon>
        <taxon>Gunneridae</taxon>
        <taxon>Pentapetalae</taxon>
        <taxon>rosids</taxon>
        <taxon>fabids</taxon>
        <taxon>Malpighiales</taxon>
        <taxon>Passifloraceae</taxon>
        <taxon>Turnera</taxon>
    </lineage>
</organism>
<feature type="compositionally biased region" description="Basic and acidic residues" evidence="1">
    <location>
        <begin position="25"/>
        <end position="35"/>
    </location>
</feature>
<evidence type="ECO:0000313" key="3">
    <source>
        <dbReference type="Proteomes" id="UP001141552"/>
    </source>
</evidence>
<feature type="region of interest" description="Disordered" evidence="1">
    <location>
        <begin position="234"/>
        <end position="259"/>
    </location>
</feature>
<comment type="caution">
    <text evidence="2">The sequence shown here is derived from an EMBL/GenBank/DDBJ whole genome shotgun (WGS) entry which is preliminary data.</text>
</comment>
<feature type="compositionally biased region" description="Basic and acidic residues" evidence="1">
    <location>
        <begin position="248"/>
        <end position="259"/>
    </location>
</feature>
<dbReference type="EMBL" id="JAKUCV010005632">
    <property type="protein sequence ID" value="KAJ4830463.1"/>
    <property type="molecule type" value="Genomic_DNA"/>
</dbReference>
<reference evidence="2" key="2">
    <citation type="journal article" date="2023" name="Plants (Basel)">
        <title>Annotation of the Turnera subulata (Passifloraceae) Draft Genome Reveals the S-Locus Evolved after the Divergence of Turneroideae from Passifloroideae in a Stepwise Manner.</title>
        <authorList>
            <person name="Henning P.M."/>
            <person name="Roalson E.H."/>
            <person name="Mir W."/>
            <person name="McCubbin A.G."/>
            <person name="Shore J.S."/>
        </authorList>
    </citation>
    <scope>NUCLEOTIDE SEQUENCE</scope>
    <source>
        <strain evidence="2">F60SS</strain>
    </source>
</reference>
<dbReference type="Proteomes" id="UP001141552">
    <property type="component" value="Unassembled WGS sequence"/>
</dbReference>